<evidence type="ECO:0000313" key="1">
    <source>
        <dbReference type="EMBL" id="MBK0379949.1"/>
    </source>
</evidence>
<dbReference type="InterPro" id="IPR029052">
    <property type="entry name" value="Metallo-depent_PP-like"/>
</dbReference>
<dbReference type="EMBL" id="JAEHFW010000002">
    <property type="protein sequence ID" value="MBK0379949.1"/>
    <property type="molecule type" value="Genomic_DNA"/>
</dbReference>
<gene>
    <name evidence="1" type="ORF">I5M19_11555</name>
</gene>
<accession>A0A934PTW1</accession>
<dbReference type="Gene3D" id="3.60.21.10">
    <property type="match status" value="1"/>
</dbReference>
<keyword evidence="2" id="KW-1185">Reference proteome</keyword>
<dbReference type="RefSeq" id="WP_200066488.1">
    <property type="nucleotide sequence ID" value="NZ_JAEHFW010000002.1"/>
</dbReference>
<organism evidence="1 2">
    <name type="scientific">Mucilaginibacter segetis</name>
    <dbReference type="NCBI Taxonomy" id="2793071"/>
    <lineage>
        <taxon>Bacteria</taxon>
        <taxon>Pseudomonadati</taxon>
        <taxon>Bacteroidota</taxon>
        <taxon>Sphingobacteriia</taxon>
        <taxon>Sphingobacteriales</taxon>
        <taxon>Sphingobacteriaceae</taxon>
        <taxon>Mucilaginibacter</taxon>
    </lineage>
</organism>
<name>A0A934PTW1_9SPHI</name>
<comment type="caution">
    <text evidence="1">The sequence shown here is derived from an EMBL/GenBank/DDBJ whole genome shotgun (WGS) entry which is preliminary data.</text>
</comment>
<proteinExistence type="predicted"/>
<dbReference type="SUPFAM" id="SSF56300">
    <property type="entry name" value="Metallo-dependent phosphatases"/>
    <property type="match status" value="1"/>
</dbReference>
<dbReference type="Proteomes" id="UP000613193">
    <property type="component" value="Unassembled WGS sequence"/>
</dbReference>
<dbReference type="GO" id="GO:0016787">
    <property type="term" value="F:hydrolase activity"/>
    <property type="evidence" value="ECO:0007669"/>
    <property type="project" value="InterPro"/>
</dbReference>
<evidence type="ECO:0000313" key="2">
    <source>
        <dbReference type="Proteomes" id="UP000613193"/>
    </source>
</evidence>
<dbReference type="AlphaFoldDB" id="A0A934PTW1"/>
<protein>
    <submittedName>
        <fullName evidence="1">Metallophosphoesterase</fullName>
    </submittedName>
</protein>
<reference evidence="1" key="1">
    <citation type="submission" date="2020-12" db="EMBL/GenBank/DDBJ databases">
        <title>Bacterial novel species Mucilaginibacter sp. SD-g isolated from soil.</title>
        <authorList>
            <person name="Jung H.-Y."/>
        </authorList>
    </citation>
    <scope>NUCLEOTIDE SEQUENCE</scope>
    <source>
        <strain evidence="1">SD-g</strain>
    </source>
</reference>
<sequence>MRRFLQRLLYKPVIRLTAKFSSRPKKERVYKALSKLHKAILAEPGKKGKVVSFDVQSDRFIILSDQHKGARDGADMFAGCEKAYLSALEYYFENKFTYINLGDSEELWENLFVSVKRHNKATFKQEKKFIQQDAFIKIFGNHDLYWGNDPLATVSLMQIYDKAIRIYEGIILQTTINNKPLSVFMTHGHQGDLQSDGNWFSKWFVSDIWGPIQGYLHINPNTPAFNNQLKTDHNRMMYEWSSKQQDMLLITGHTHQPVFRSFTHLESLYEALSDAKKIQDTARIQELEEKITSLHIEGEKMPDFNGYLDTYFNTGCCCFDDGDITGIEIAEGFIRLIKWTGSGKASKRYVLEECKLEELRLE</sequence>